<dbReference type="SMART" id="SM00347">
    <property type="entry name" value="HTH_MARR"/>
    <property type="match status" value="1"/>
</dbReference>
<reference evidence="6" key="1">
    <citation type="submission" date="2018-09" db="EMBL/GenBank/DDBJ databases">
        <authorList>
            <person name="Zhu H."/>
        </authorList>
    </citation>
    <scope>NUCLEOTIDE SEQUENCE [LARGE SCALE GENOMIC DNA]</scope>
    <source>
        <strain evidence="6">K2R23-3</strain>
    </source>
</reference>
<dbReference type="EMBL" id="CP032418">
    <property type="protein sequence ID" value="AYC30466.1"/>
    <property type="molecule type" value="Genomic_DNA"/>
</dbReference>
<dbReference type="PROSITE" id="PS50995">
    <property type="entry name" value="HTH_MARR_2"/>
    <property type="match status" value="1"/>
</dbReference>
<organism evidence="5 6">
    <name type="scientific">Paenisporosarcina cavernae</name>
    <dbReference type="NCBI Taxonomy" id="2320858"/>
    <lineage>
        <taxon>Bacteria</taxon>
        <taxon>Bacillati</taxon>
        <taxon>Bacillota</taxon>
        <taxon>Bacilli</taxon>
        <taxon>Bacillales</taxon>
        <taxon>Caryophanaceae</taxon>
        <taxon>Paenisporosarcina</taxon>
    </lineage>
</organism>
<dbReference type="SUPFAM" id="SSF46785">
    <property type="entry name" value="Winged helix' DNA-binding domain"/>
    <property type="match status" value="1"/>
</dbReference>
<dbReference type="OrthoDB" id="1853358at2"/>
<dbReference type="Proteomes" id="UP000265725">
    <property type="component" value="Chromosome"/>
</dbReference>
<evidence type="ECO:0000313" key="6">
    <source>
        <dbReference type="Proteomes" id="UP000265725"/>
    </source>
</evidence>
<dbReference type="PRINTS" id="PR00598">
    <property type="entry name" value="HTHMARR"/>
</dbReference>
<dbReference type="KEGG" id="paek:D3873_11715"/>
<feature type="domain" description="HTH marR-type" evidence="4">
    <location>
        <begin position="4"/>
        <end position="135"/>
    </location>
</feature>
<dbReference type="InterPro" id="IPR000835">
    <property type="entry name" value="HTH_MarR-typ"/>
</dbReference>
<dbReference type="GO" id="GO:0003700">
    <property type="term" value="F:DNA-binding transcription factor activity"/>
    <property type="evidence" value="ECO:0007669"/>
    <property type="project" value="InterPro"/>
</dbReference>
<protein>
    <submittedName>
        <fullName evidence="5">MarR family transcriptional regulator</fullName>
    </submittedName>
</protein>
<keyword evidence="3" id="KW-0804">Transcription</keyword>
<dbReference type="RefSeq" id="WP_119884183.1">
    <property type="nucleotide sequence ID" value="NZ_CP032418.1"/>
</dbReference>
<evidence type="ECO:0000313" key="5">
    <source>
        <dbReference type="EMBL" id="AYC30466.1"/>
    </source>
</evidence>
<name>A0A385YUV5_9BACL</name>
<gene>
    <name evidence="5" type="ORF">D3873_11715</name>
</gene>
<keyword evidence="1" id="KW-0805">Transcription regulation</keyword>
<dbReference type="Gene3D" id="1.10.10.10">
    <property type="entry name" value="Winged helix-like DNA-binding domain superfamily/Winged helix DNA-binding domain"/>
    <property type="match status" value="1"/>
</dbReference>
<dbReference type="Pfam" id="PF12802">
    <property type="entry name" value="MarR_2"/>
    <property type="match status" value="1"/>
</dbReference>
<dbReference type="GO" id="GO:0003677">
    <property type="term" value="F:DNA binding"/>
    <property type="evidence" value="ECO:0007669"/>
    <property type="project" value="UniProtKB-KW"/>
</dbReference>
<accession>A0A385YUV5</accession>
<evidence type="ECO:0000259" key="4">
    <source>
        <dbReference type="PROSITE" id="PS50995"/>
    </source>
</evidence>
<keyword evidence="6" id="KW-1185">Reference proteome</keyword>
<evidence type="ECO:0000256" key="1">
    <source>
        <dbReference type="ARBA" id="ARBA00023015"/>
    </source>
</evidence>
<evidence type="ECO:0000256" key="2">
    <source>
        <dbReference type="ARBA" id="ARBA00023125"/>
    </source>
</evidence>
<keyword evidence="2" id="KW-0238">DNA-binding</keyword>
<dbReference type="InterPro" id="IPR036390">
    <property type="entry name" value="WH_DNA-bd_sf"/>
</dbReference>
<evidence type="ECO:0000256" key="3">
    <source>
        <dbReference type="ARBA" id="ARBA00023163"/>
    </source>
</evidence>
<dbReference type="AlphaFoldDB" id="A0A385YUV5"/>
<proteinExistence type="predicted"/>
<dbReference type="PANTHER" id="PTHR42756:SF1">
    <property type="entry name" value="TRANSCRIPTIONAL REPRESSOR OF EMRAB OPERON"/>
    <property type="match status" value="1"/>
</dbReference>
<sequence length="148" mass="16899">MENYREIFQLLSRRFGFLDKNCCSVSGAEISTVHSHILYEIDKQTSPTMQQVSEALGIDATTFSRQVQSLVKMNLVKKTPSTEDRRYYHLTLTIEGKYIATSIDTSMNHYLQELFSHMSEQEKADVIRSITILNEAMGKSSVCCTPVY</sequence>
<dbReference type="InterPro" id="IPR036388">
    <property type="entry name" value="WH-like_DNA-bd_sf"/>
</dbReference>
<dbReference type="PANTHER" id="PTHR42756">
    <property type="entry name" value="TRANSCRIPTIONAL REGULATOR, MARR"/>
    <property type="match status" value="1"/>
</dbReference>